<evidence type="ECO:0000256" key="1">
    <source>
        <dbReference type="SAM" id="MobiDB-lite"/>
    </source>
</evidence>
<organism evidence="2 3">
    <name type="scientific">Schaalia cardiffensis F0333</name>
    <dbReference type="NCBI Taxonomy" id="888050"/>
    <lineage>
        <taxon>Bacteria</taxon>
        <taxon>Bacillati</taxon>
        <taxon>Actinomycetota</taxon>
        <taxon>Actinomycetes</taxon>
        <taxon>Actinomycetales</taxon>
        <taxon>Actinomycetaceae</taxon>
        <taxon>Schaalia</taxon>
    </lineage>
</organism>
<dbReference type="AntiFam" id="ANF00006">
    <property type="entry name" value="Translation of CRISPR region"/>
</dbReference>
<dbReference type="Proteomes" id="UP000013015">
    <property type="component" value="Unassembled WGS sequence"/>
</dbReference>
<name>N6WD18_9ACTO</name>
<dbReference type="HOGENOM" id="CLU_072989_0_0_11"/>
<feature type="compositionally biased region" description="Basic and acidic residues" evidence="1">
    <location>
        <begin position="105"/>
        <end position="127"/>
    </location>
</feature>
<accession>N6WD18</accession>
<dbReference type="AntiFam" id="ANF00057">
    <property type="entry name" value="Translation of E. coli type CRISPR repeat"/>
</dbReference>
<keyword evidence="3" id="KW-1185">Reference proteome</keyword>
<reference evidence="2 3" key="1">
    <citation type="submission" date="2013-03" db="EMBL/GenBank/DDBJ databases">
        <title>Reference genome for the Human Microbiome Project.</title>
        <authorList>
            <person name="Aqrawi P."/>
            <person name="Ayvaz T."/>
            <person name="Bess C."/>
            <person name="Blankenburg K."/>
            <person name="Coyle M."/>
            <person name="Deng J."/>
            <person name="Forbes L."/>
            <person name="Fowler G."/>
            <person name="Francisco L."/>
            <person name="Fu Q."/>
            <person name="Gibbs R."/>
            <person name="Gross S."/>
            <person name="Gubbala S."/>
            <person name="Hale W."/>
            <person name="Hemphill L."/>
            <person name="Highlander S."/>
            <person name="Hirani K."/>
            <person name="Jackson L."/>
            <person name="Jakkamsetti A."/>
            <person name="Javaid M."/>
            <person name="Jayaseelan J.C."/>
            <person name="Jiang H."/>
            <person name="Joshi V."/>
            <person name="Korchina V."/>
            <person name="Kovar C."/>
            <person name="Lara F."/>
            <person name="Lee S."/>
            <person name="Liu Y."/>
            <person name="Mata R."/>
            <person name="Mathew T."/>
            <person name="Munidasa M."/>
            <person name="Muzny D."/>
            <person name="Nazareth L."/>
            <person name="Ngo R."/>
            <person name="Nguyen L."/>
            <person name="Nguyen N."/>
            <person name="Okwuonu G."/>
            <person name="Ongeri F."/>
            <person name="Palculict T."/>
            <person name="Patil S."/>
            <person name="Petrosino J."/>
            <person name="Pham C."/>
            <person name="Pham P."/>
            <person name="Pu L.-L."/>
            <person name="Qin X."/>
            <person name="Qu J."/>
            <person name="Reid J."/>
            <person name="Ross M."/>
            <person name="Ruth R."/>
            <person name="Saada N."/>
            <person name="San Lucas F."/>
            <person name="Santibanez J."/>
            <person name="Shang Y."/>
            <person name="Simmons D."/>
            <person name="Song X.-Z."/>
            <person name="Tang L.-Y."/>
            <person name="Thornton R."/>
            <person name="Warren J."/>
            <person name="Weissenberger G."/>
            <person name="Wilczek-Boney K."/>
            <person name="Worley K."/>
            <person name="Youmans B."/>
            <person name="Zhang J."/>
            <person name="Zhang L."/>
            <person name="Zhao Z."/>
            <person name="Zhou C."/>
            <person name="Zhu D."/>
            <person name="Zhu Y."/>
        </authorList>
    </citation>
    <scope>NUCLEOTIDE SEQUENCE [LARGE SCALE GENOMIC DNA]</scope>
    <source>
        <strain evidence="2 3">F0333</strain>
    </source>
</reference>
<dbReference type="EMBL" id="AQHZ01000018">
    <property type="protein sequence ID" value="ENO18104.1"/>
    <property type="molecule type" value="Genomic_DNA"/>
</dbReference>
<dbReference type="AlphaFoldDB" id="N6WD18"/>
<proteinExistence type="predicted"/>
<protein>
    <submittedName>
        <fullName evidence="2">Uncharacterized protein</fullName>
    </submittedName>
</protein>
<evidence type="ECO:0000313" key="2">
    <source>
        <dbReference type="EMBL" id="ENO18104.1"/>
    </source>
</evidence>
<feature type="region of interest" description="Disordered" evidence="1">
    <location>
        <begin position="169"/>
        <end position="199"/>
    </location>
</feature>
<gene>
    <name evidence="2" type="ORF">HMPREF9004_1135</name>
</gene>
<evidence type="ECO:0000313" key="3">
    <source>
        <dbReference type="Proteomes" id="UP000013015"/>
    </source>
</evidence>
<feature type="region of interest" description="Disordered" evidence="1">
    <location>
        <begin position="104"/>
        <end position="137"/>
    </location>
</feature>
<dbReference type="STRING" id="888050.HMPREF9004_1135"/>
<feature type="compositionally biased region" description="Basic and acidic residues" evidence="1">
    <location>
        <begin position="172"/>
        <end position="185"/>
    </location>
</feature>
<sequence length="199" mass="21208">MPQLAHPRSRGEHAIATAVGVIMAGSSPLTRGARPHGETPVRNDRLIPAHAGSTASMPLFLRICQAHPRSRGEHAIDYAAKYFRVGSSPLTRGAPSGFVAAGAEEEAHPRSRGEHAPTGARFDRDRGSSPLTRGAPFHARNSCPTLRLIPAHAGSTSWIAWTAPAKTAHPRSRGEHDLSFPEAHRLGGSSPLTRGALRR</sequence>
<dbReference type="eggNOG" id="ENOG5032V99">
    <property type="taxonomic scope" value="Bacteria"/>
</dbReference>
<comment type="caution">
    <text evidence="2">The sequence shown here is derived from an EMBL/GenBank/DDBJ whole genome shotgun (WGS) entry which is preliminary data.</text>
</comment>